<protein>
    <submittedName>
        <fullName evidence="1">Uncharacterized protein</fullName>
    </submittedName>
</protein>
<dbReference type="RefSeq" id="WP_274353156.1">
    <property type="nucleotide sequence ID" value="NZ_JAQZSM010000016.1"/>
</dbReference>
<evidence type="ECO:0000313" key="2">
    <source>
        <dbReference type="Proteomes" id="UP001431784"/>
    </source>
</evidence>
<sequence length="45" mass="4950">MADKKDHIKPINASFDDLVGAVVPRATPLHVLEDESIIAPVELKR</sequence>
<dbReference type="Proteomes" id="UP001431784">
    <property type="component" value="Unassembled WGS sequence"/>
</dbReference>
<organism evidence="1 2">
    <name type="scientific">Roseinatronobacter alkalisoli</name>
    <dbReference type="NCBI Taxonomy" id="3028235"/>
    <lineage>
        <taxon>Bacteria</taxon>
        <taxon>Pseudomonadati</taxon>
        <taxon>Pseudomonadota</taxon>
        <taxon>Alphaproteobacteria</taxon>
        <taxon>Rhodobacterales</taxon>
        <taxon>Paracoccaceae</taxon>
        <taxon>Roseinatronobacter</taxon>
    </lineage>
</organism>
<name>A0ABT5TBH8_9RHOB</name>
<keyword evidence="2" id="KW-1185">Reference proteome</keyword>
<evidence type="ECO:0000313" key="1">
    <source>
        <dbReference type="EMBL" id="MDD7972480.1"/>
    </source>
</evidence>
<proteinExistence type="predicted"/>
<dbReference type="EMBL" id="JAQZSM010000016">
    <property type="protein sequence ID" value="MDD7972480.1"/>
    <property type="molecule type" value="Genomic_DNA"/>
</dbReference>
<comment type="caution">
    <text evidence="1">The sequence shown here is derived from an EMBL/GenBank/DDBJ whole genome shotgun (WGS) entry which is preliminary data.</text>
</comment>
<gene>
    <name evidence="1" type="ORF">PUT78_15375</name>
</gene>
<accession>A0ABT5TBH8</accession>
<reference evidence="1" key="1">
    <citation type="submission" date="2023-02" db="EMBL/GenBank/DDBJ databases">
        <title>Description of Roseinatronobacter alkalisoli sp. nov., an alkaliphilic bacerium isolated from soda soil.</title>
        <authorList>
            <person name="Wei W."/>
        </authorList>
    </citation>
    <scope>NUCLEOTIDE SEQUENCE</scope>
    <source>
        <strain evidence="1">HJB301</strain>
    </source>
</reference>